<organism evidence="1 2">
    <name type="scientific">Pedococcus dokdonensis</name>
    <dbReference type="NCBI Taxonomy" id="443156"/>
    <lineage>
        <taxon>Bacteria</taxon>
        <taxon>Bacillati</taxon>
        <taxon>Actinomycetota</taxon>
        <taxon>Actinomycetes</taxon>
        <taxon>Micrococcales</taxon>
        <taxon>Intrasporangiaceae</taxon>
        <taxon>Pedococcus</taxon>
    </lineage>
</organism>
<evidence type="ECO:0000313" key="1">
    <source>
        <dbReference type="EMBL" id="SDO72879.1"/>
    </source>
</evidence>
<accession>A0A1H0LXD0</accession>
<reference evidence="2" key="1">
    <citation type="submission" date="2016-10" db="EMBL/GenBank/DDBJ databases">
        <authorList>
            <person name="Varghese N."/>
            <person name="Submissions S."/>
        </authorList>
    </citation>
    <scope>NUCLEOTIDE SEQUENCE [LARGE SCALE GENOMIC DNA]</scope>
    <source>
        <strain evidence="2">DSM 22329</strain>
    </source>
</reference>
<proteinExistence type="predicted"/>
<keyword evidence="2" id="KW-1185">Reference proteome</keyword>
<name>A0A1H0LXD0_9MICO</name>
<dbReference type="InterPro" id="IPR038578">
    <property type="entry name" value="GT29-like_sf"/>
</dbReference>
<evidence type="ECO:0000313" key="2">
    <source>
        <dbReference type="Proteomes" id="UP000199077"/>
    </source>
</evidence>
<dbReference type="EMBL" id="LT629711">
    <property type="protein sequence ID" value="SDO72879.1"/>
    <property type="molecule type" value="Genomic_DNA"/>
</dbReference>
<dbReference type="STRING" id="443156.SAMN04489867_0429"/>
<dbReference type="AlphaFoldDB" id="A0A1H0LXD0"/>
<protein>
    <recommendedName>
        <fullName evidence="3">Glycosyltransferase family 29 (Sialyltransferase)</fullName>
    </recommendedName>
</protein>
<dbReference type="Gene3D" id="3.90.1480.20">
    <property type="entry name" value="Glycosyl transferase family 29"/>
    <property type="match status" value="1"/>
</dbReference>
<dbReference type="OrthoDB" id="3771115at2"/>
<dbReference type="Proteomes" id="UP000199077">
    <property type="component" value="Chromosome I"/>
</dbReference>
<gene>
    <name evidence="1" type="ORF">SAMN04489867_0429</name>
</gene>
<evidence type="ECO:0008006" key="3">
    <source>
        <dbReference type="Google" id="ProtNLM"/>
    </source>
</evidence>
<sequence length="226" mass="25143">MLAAEVAASRQAQWDLLRDYIASYAERRPVRKVTVVGNAPLGPNPERVAEIDSSDLVFRMNSMALDDPSGPPCVGTKCHVLTVSRYAPVTPWMFQDYRRRAYLIPQAGYGLRYILLPQPYFWPSDLGTMPVPNAPVITRLLDQLDPDHVPNELIPTSGSISCFLAHELFPEAEMLATGFSFLDGVQQDSWRYQSGGGSPVIPAHQLDLEAALLRSWIDDGSMRMLP</sequence>
<dbReference type="RefSeq" id="WP_091780853.1">
    <property type="nucleotide sequence ID" value="NZ_LT629711.1"/>
</dbReference>